<gene>
    <name evidence="1" type="ORF">A19Y_4536</name>
</gene>
<protein>
    <submittedName>
        <fullName evidence="1">Uncharacterized protein</fullName>
    </submittedName>
</protein>
<proteinExistence type="predicted"/>
<dbReference type="AlphaFoldDB" id="A0A073CLZ8"/>
<name>A0A073CLZ8_PLAA1</name>
<sequence>MSRTLDIFVDFPQEIEYLIKELELILALKFELVSDGTDNWYEFRNSTITLTIGKHDFENDHDIKFEEYPYNLSIRALNISTEFDRQKWCDDFASYVFQKLKSTERYRLMLVDDLQVQLEEFVPVVKV</sequence>
<dbReference type="STRING" id="388467.A19Y_4536"/>
<organism evidence="1 2">
    <name type="scientific">Planktothrix agardhii (strain NIVA-CYA 126/8)</name>
    <dbReference type="NCBI Taxonomy" id="388467"/>
    <lineage>
        <taxon>Bacteria</taxon>
        <taxon>Bacillati</taxon>
        <taxon>Cyanobacteriota</taxon>
        <taxon>Cyanophyceae</taxon>
        <taxon>Oscillatoriophycideae</taxon>
        <taxon>Oscillatoriales</taxon>
        <taxon>Microcoleaceae</taxon>
        <taxon>Planktothrix</taxon>
    </lineage>
</organism>
<dbReference type="HOGENOM" id="CLU_1968501_0_0_3"/>
<keyword evidence="2" id="KW-1185">Reference proteome</keyword>
<dbReference type="RefSeq" id="WP_042156756.1">
    <property type="nucleotide sequence ID" value="NZ_CM002803.1"/>
</dbReference>
<dbReference type="eggNOG" id="ENOG5032V2D">
    <property type="taxonomic scope" value="Bacteria"/>
</dbReference>
<evidence type="ECO:0000313" key="1">
    <source>
        <dbReference type="EMBL" id="KEI69176.1"/>
    </source>
</evidence>
<accession>A0A073CLZ8</accession>
<evidence type="ECO:0000313" key="2">
    <source>
        <dbReference type="Proteomes" id="UP000027395"/>
    </source>
</evidence>
<reference evidence="1 2" key="1">
    <citation type="journal article" date="2014" name="Appl. Environ. Microbiol.">
        <title>Elucidation of insertion elements encoded on plasmids and in vitro construction of shuttle vectors from the toxic cyanobacterium Planktothrix.</title>
        <authorList>
            <person name="Christiansen G."/>
            <person name="Goesmann A."/>
            <person name="Kurmayer R."/>
        </authorList>
    </citation>
    <scope>NUCLEOTIDE SEQUENCE [LARGE SCALE GENOMIC DNA]</scope>
    <source>
        <strain evidence="1 2">NIVA-CYA 126/8</strain>
    </source>
</reference>
<dbReference type="PATRIC" id="fig|388467.6.peg.4474"/>
<dbReference type="Proteomes" id="UP000027395">
    <property type="component" value="Chromosome"/>
</dbReference>
<dbReference type="EMBL" id="CM002803">
    <property type="protein sequence ID" value="KEI69176.1"/>
    <property type="molecule type" value="Genomic_DNA"/>
</dbReference>